<dbReference type="Proteomes" id="UP001445076">
    <property type="component" value="Unassembled WGS sequence"/>
</dbReference>
<evidence type="ECO:0000313" key="1">
    <source>
        <dbReference type="EMBL" id="KAK8726492.1"/>
    </source>
</evidence>
<organism evidence="1 2">
    <name type="scientific">Cherax quadricarinatus</name>
    <name type="common">Australian red claw crayfish</name>
    <dbReference type="NCBI Taxonomy" id="27406"/>
    <lineage>
        <taxon>Eukaryota</taxon>
        <taxon>Metazoa</taxon>
        <taxon>Ecdysozoa</taxon>
        <taxon>Arthropoda</taxon>
        <taxon>Crustacea</taxon>
        <taxon>Multicrustacea</taxon>
        <taxon>Malacostraca</taxon>
        <taxon>Eumalacostraca</taxon>
        <taxon>Eucarida</taxon>
        <taxon>Decapoda</taxon>
        <taxon>Pleocyemata</taxon>
        <taxon>Astacidea</taxon>
        <taxon>Parastacoidea</taxon>
        <taxon>Parastacidae</taxon>
        <taxon>Cherax</taxon>
    </lineage>
</organism>
<dbReference type="EMBL" id="JARKIK010000079">
    <property type="protein sequence ID" value="KAK8726492.1"/>
    <property type="molecule type" value="Genomic_DNA"/>
</dbReference>
<proteinExistence type="predicted"/>
<feature type="non-terminal residue" evidence="1">
    <location>
        <position position="1"/>
    </location>
</feature>
<comment type="caution">
    <text evidence="1">The sequence shown here is derived from an EMBL/GenBank/DDBJ whole genome shotgun (WGS) entry which is preliminary data.</text>
</comment>
<feature type="non-terminal residue" evidence="1">
    <location>
        <position position="105"/>
    </location>
</feature>
<accession>A0AAW0WGE1</accession>
<reference evidence="1 2" key="1">
    <citation type="journal article" date="2024" name="BMC Genomics">
        <title>Genome assembly of redclaw crayfish (Cherax quadricarinatus) provides insights into its immune adaptation and hypoxia tolerance.</title>
        <authorList>
            <person name="Liu Z."/>
            <person name="Zheng J."/>
            <person name="Li H."/>
            <person name="Fang K."/>
            <person name="Wang S."/>
            <person name="He J."/>
            <person name="Zhou D."/>
            <person name="Weng S."/>
            <person name="Chi M."/>
            <person name="Gu Z."/>
            <person name="He J."/>
            <person name="Li F."/>
            <person name="Wang M."/>
        </authorList>
    </citation>
    <scope>NUCLEOTIDE SEQUENCE [LARGE SCALE GENOMIC DNA]</scope>
    <source>
        <strain evidence="1">ZL_2023a</strain>
    </source>
</reference>
<evidence type="ECO:0000313" key="2">
    <source>
        <dbReference type="Proteomes" id="UP001445076"/>
    </source>
</evidence>
<keyword evidence="2" id="KW-1185">Reference proteome</keyword>
<sequence length="105" mass="12030">ERVSHTCCEERGSYSHPLHTHVSSNMALELAHENIWFDKWRVDDAERQFYENKAQGSSGLGSLASQIAKARQEIKNSLVSRPSSLSFFSTVYFFNRYILLLGFTV</sequence>
<dbReference type="AlphaFoldDB" id="A0AAW0WGE1"/>
<name>A0AAW0WGE1_CHEQU</name>
<protein>
    <submittedName>
        <fullName evidence="1">Uncharacterized protein</fullName>
    </submittedName>
</protein>
<gene>
    <name evidence="1" type="ORF">OTU49_010276</name>
</gene>